<dbReference type="OrthoDB" id="9786526at2"/>
<dbReference type="EMBL" id="PNCK01000047">
    <property type="protein sequence ID" value="TMP41817.1"/>
    <property type="molecule type" value="Genomic_DNA"/>
</dbReference>
<dbReference type="InterPro" id="IPR058163">
    <property type="entry name" value="LysR-type_TF_proteobact-type"/>
</dbReference>
<dbReference type="InterPro" id="IPR005119">
    <property type="entry name" value="LysR_subst-bd"/>
</dbReference>
<evidence type="ECO:0000313" key="7">
    <source>
        <dbReference type="EMBL" id="TMP60594.1"/>
    </source>
</evidence>
<dbReference type="InterPro" id="IPR036388">
    <property type="entry name" value="WH-like_DNA-bd_sf"/>
</dbReference>
<dbReference type="SUPFAM" id="SSF46785">
    <property type="entry name" value="Winged helix' DNA-binding domain"/>
    <property type="match status" value="1"/>
</dbReference>
<dbReference type="CDD" id="cd08422">
    <property type="entry name" value="PBP2_CrgA_like"/>
    <property type="match status" value="1"/>
</dbReference>
<protein>
    <submittedName>
        <fullName evidence="7">LysR family transcriptional regulator</fullName>
    </submittedName>
</protein>
<dbReference type="GO" id="GO:0003677">
    <property type="term" value="F:DNA binding"/>
    <property type="evidence" value="ECO:0007669"/>
    <property type="project" value="UniProtKB-KW"/>
</dbReference>
<dbReference type="PANTHER" id="PTHR30537">
    <property type="entry name" value="HTH-TYPE TRANSCRIPTIONAL REGULATOR"/>
    <property type="match status" value="1"/>
</dbReference>
<dbReference type="Pfam" id="PF03466">
    <property type="entry name" value="LysR_substrate"/>
    <property type="match status" value="1"/>
</dbReference>
<accession>A0A5S3XRW0</accession>
<name>A0A5S3XRW0_9GAMM</name>
<reference evidence="8 9" key="2">
    <citation type="submission" date="2019-06" db="EMBL/GenBank/DDBJ databases">
        <title>Co-occurence of chitin degradation, pigmentation and bioactivity in marine Pseudoalteromonas.</title>
        <authorList>
            <person name="Sonnenschein E.C."/>
            <person name="Bech P.K."/>
        </authorList>
    </citation>
    <scope>NUCLEOTIDE SEQUENCE [LARGE SCALE GENOMIC DNA]</scope>
    <source>
        <strain evidence="9">S2231</strain>
        <strain evidence="6 8">S2233</strain>
    </source>
</reference>
<evidence type="ECO:0000256" key="4">
    <source>
        <dbReference type="ARBA" id="ARBA00023163"/>
    </source>
</evidence>
<dbReference type="InterPro" id="IPR000847">
    <property type="entry name" value="LysR_HTH_N"/>
</dbReference>
<gene>
    <name evidence="7" type="ORF">CWB96_06400</name>
    <name evidence="6" type="ORF">CWB97_13710</name>
</gene>
<evidence type="ECO:0000313" key="8">
    <source>
        <dbReference type="Proteomes" id="UP000305730"/>
    </source>
</evidence>
<dbReference type="GO" id="GO:0003700">
    <property type="term" value="F:DNA-binding transcription factor activity"/>
    <property type="evidence" value="ECO:0007669"/>
    <property type="project" value="InterPro"/>
</dbReference>
<organism evidence="7 9">
    <name type="scientific">Pseudoalteromonas citrea</name>
    <dbReference type="NCBI Taxonomy" id="43655"/>
    <lineage>
        <taxon>Bacteria</taxon>
        <taxon>Pseudomonadati</taxon>
        <taxon>Pseudomonadota</taxon>
        <taxon>Gammaproteobacteria</taxon>
        <taxon>Alteromonadales</taxon>
        <taxon>Pseudoalteromonadaceae</taxon>
        <taxon>Pseudoalteromonas</taxon>
    </lineage>
</organism>
<feature type="domain" description="HTH lysR-type" evidence="5">
    <location>
        <begin position="6"/>
        <end position="63"/>
    </location>
</feature>
<keyword evidence="2" id="KW-0805">Transcription regulation</keyword>
<evidence type="ECO:0000259" key="5">
    <source>
        <dbReference type="PROSITE" id="PS50931"/>
    </source>
</evidence>
<dbReference type="Proteomes" id="UP000307706">
    <property type="component" value="Unassembled WGS sequence"/>
</dbReference>
<comment type="caution">
    <text evidence="7">The sequence shown here is derived from an EMBL/GenBank/DDBJ whole genome shotgun (WGS) entry which is preliminary data.</text>
</comment>
<dbReference type="SUPFAM" id="SSF53850">
    <property type="entry name" value="Periplasmic binding protein-like II"/>
    <property type="match status" value="1"/>
</dbReference>
<keyword evidence="4" id="KW-0804">Transcription</keyword>
<evidence type="ECO:0000313" key="6">
    <source>
        <dbReference type="EMBL" id="TMP41817.1"/>
    </source>
</evidence>
<evidence type="ECO:0000256" key="1">
    <source>
        <dbReference type="ARBA" id="ARBA00009437"/>
    </source>
</evidence>
<evidence type="ECO:0000256" key="2">
    <source>
        <dbReference type="ARBA" id="ARBA00023015"/>
    </source>
</evidence>
<dbReference type="Gene3D" id="3.40.190.290">
    <property type="match status" value="1"/>
</dbReference>
<dbReference type="PROSITE" id="PS50931">
    <property type="entry name" value="HTH_LYSR"/>
    <property type="match status" value="1"/>
</dbReference>
<dbReference type="InterPro" id="IPR036390">
    <property type="entry name" value="WH_DNA-bd_sf"/>
</dbReference>
<dbReference type="PANTHER" id="PTHR30537:SF5">
    <property type="entry name" value="HTH-TYPE TRANSCRIPTIONAL ACTIVATOR TTDR-RELATED"/>
    <property type="match status" value="1"/>
</dbReference>
<keyword evidence="3" id="KW-0238">DNA-binding</keyword>
<evidence type="ECO:0000313" key="9">
    <source>
        <dbReference type="Proteomes" id="UP000307706"/>
    </source>
</evidence>
<proteinExistence type="inferred from homology"/>
<dbReference type="RefSeq" id="WP_138597451.1">
    <property type="nucleotide sequence ID" value="NZ_PNCK01000047.1"/>
</dbReference>
<dbReference type="AlphaFoldDB" id="A0A5S3XRW0"/>
<sequence>MQRTIDLIKAMRIFLTVVEVHSFSGASGKLNLATSAVSKQVSDLEAYYGCKLLLRSTRTMHLTAEGERFVSEFKTILSQLSVLKDSVQSRKEQVVGRLKITSPENARGLMIDEKIARFMAAYPHVKVCWQQQNAQVNVIDEGVDVAIRIGALADSTLVAQRFAQQEVLMVASPQFLKQHGTPVHPKDLTKLPCIIEVSNRQPWRWRYCEGGEVHTVTVTGDLELNNGETVAYFASQGHGVARLPRFMMKSFLDIGQLVPILTEFNTPPLEVSLVYAQARLTNPALNAFIHFIKHSASD</sequence>
<evidence type="ECO:0000256" key="3">
    <source>
        <dbReference type="ARBA" id="ARBA00023125"/>
    </source>
</evidence>
<dbReference type="Proteomes" id="UP000305730">
    <property type="component" value="Unassembled WGS sequence"/>
</dbReference>
<dbReference type="Gene3D" id="1.10.10.10">
    <property type="entry name" value="Winged helix-like DNA-binding domain superfamily/Winged helix DNA-binding domain"/>
    <property type="match status" value="1"/>
</dbReference>
<reference evidence="7 9" key="1">
    <citation type="submission" date="2017-12" db="EMBL/GenBank/DDBJ databases">
        <authorList>
            <person name="Paulsen S."/>
            <person name="Gram L.K."/>
        </authorList>
    </citation>
    <scope>NUCLEOTIDE SEQUENCE [LARGE SCALE GENOMIC DNA]</scope>
    <source>
        <strain evidence="7 9">S2231</strain>
        <strain evidence="6">S2233</strain>
    </source>
</reference>
<dbReference type="FunFam" id="1.10.10.10:FF:000001">
    <property type="entry name" value="LysR family transcriptional regulator"/>
    <property type="match status" value="1"/>
</dbReference>
<comment type="similarity">
    <text evidence="1">Belongs to the LysR transcriptional regulatory family.</text>
</comment>
<dbReference type="Pfam" id="PF00126">
    <property type="entry name" value="HTH_1"/>
    <property type="match status" value="1"/>
</dbReference>
<reference evidence="7" key="3">
    <citation type="submission" date="2019-09" db="EMBL/GenBank/DDBJ databases">
        <title>Co-occurence of chitin degradation, pigmentation and bioactivity in marine Pseudoalteromonas.</title>
        <authorList>
            <person name="Sonnenschein E.C."/>
            <person name="Bech P.K."/>
        </authorList>
    </citation>
    <scope>NUCLEOTIDE SEQUENCE</scope>
    <source>
        <strain evidence="7">S2231</strain>
    </source>
</reference>
<dbReference type="EMBL" id="PNCL01000023">
    <property type="protein sequence ID" value="TMP60594.1"/>
    <property type="molecule type" value="Genomic_DNA"/>
</dbReference>
<keyword evidence="8" id="KW-1185">Reference proteome</keyword>